<accession>A0ABT7YXR0</accession>
<keyword evidence="1" id="KW-0812">Transmembrane</keyword>
<sequence>MSTMDPAAVRRAKRRQRAGDRRFLAWAVVVATVMTGCAVLLGLAIGATADMLRHSIIDSVFDDRLPFPTFWGGGTLGYLWTLGTAGTLFGSIAASWLLDTYRSGERQPRILAALAVCAVAAAVVADAPTWLEPLEVGIRLDPVFHEDTAWSVFGWIAYYADVWLPGIAVVIAGLVVAHSISHYRSLRRQIADRSRLLMEGRRTAGAVTGVELRTATNDQGQRSIVGAEVTVRFTDTHGVERWVTRFIRGRSGVPTTAFSEVLFDPRRPGDDHLIFVAFHPDPAPPEWIGADL</sequence>
<feature type="transmembrane region" description="Helical" evidence="1">
    <location>
        <begin position="77"/>
        <end position="98"/>
    </location>
</feature>
<comment type="caution">
    <text evidence="2">The sequence shown here is derived from an EMBL/GenBank/DDBJ whole genome shotgun (WGS) entry which is preliminary data.</text>
</comment>
<keyword evidence="4" id="KW-1185">Reference proteome</keyword>
<gene>
    <name evidence="2" type="ORF">QWI33_26915</name>
    <name evidence="3" type="ORF">QWI33_28815</name>
</gene>
<organism evidence="2 4">
    <name type="scientific">Glycomyces tritici</name>
    <dbReference type="NCBI Taxonomy" id="2665176"/>
    <lineage>
        <taxon>Bacteria</taxon>
        <taxon>Bacillati</taxon>
        <taxon>Actinomycetota</taxon>
        <taxon>Actinomycetes</taxon>
        <taxon>Glycomycetales</taxon>
        <taxon>Glycomycetaceae</taxon>
        <taxon>Glycomyces</taxon>
    </lineage>
</organism>
<reference evidence="2" key="1">
    <citation type="submission" date="2023-06" db="EMBL/GenBank/DDBJ databases">
        <title>Gycomyces niveus sp.nov., a novel actinomycete isolated from soil in Shouguang.</title>
        <authorList>
            <person name="Yang X."/>
            <person name="Zhao J."/>
        </authorList>
    </citation>
    <scope>NUCLEOTIDE SEQUENCE</scope>
    <source>
        <strain evidence="2">NEAU C2</strain>
    </source>
</reference>
<keyword evidence="1" id="KW-1133">Transmembrane helix</keyword>
<protein>
    <recommendedName>
        <fullName evidence="5">DUF3592 domain-containing protein</fullName>
    </recommendedName>
</protein>
<evidence type="ECO:0000256" key="1">
    <source>
        <dbReference type="SAM" id="Phobius"/>
    </source>
</evidence>
<dbReference type="RefSeq" id="WP_289959782.1">
    <property type="nucleotide sequence ID" value="NZ_JAUEMJ010000012.1"/>
</dbReference>
<feature type="transmembrane region" description="Helical" evidence="1">
    <location>
        <begin position="23"/>
        <end position="45"/>
    </location>
</feature>
<keyword evidence="1" id="KW-0472">Membrane</keyword>
<name>A0ABT7YXR0_9ACTN</name>
<dbReference type="Proteomes" id="UP001171902">
    <property type="component" value="Unassembled WGS sequence"/>
</dbReference>
<evidence type="ECO:0008006" key="5">
    <source>
        <dbReference type="Google" id="ProtNLM"/>
    </source>
</evidence>
<evidence type="ECO:0000313" key="3">
    <source>
        <dbReference type="EMBL" id="MDN3243746.1"/>
    </source>
</evidence>
<evidence type="ECO:0000313" key="4">
    <source>
        <dbReference type="Proteomes" id="UP001171902"/>
    </source>
</evidence>
<dbReference type="EMBL" id="JAUEMJ010000016">
    <property type="protein sequence ID" value="MDN3243746.1"/>
    <property type="molecule type" value="Genomic_DNA"/>
</dbReference>
<dbReference type="EMBL" id="JAUEMJ010000012">
    <property type="protein sequence ID" value="MDN3243377.1"/>
    <property type="molecule type" value="Genomic_DNA"/>
</dbReference>
<evidence type="ECO:0000313" key="2">
    <source>
        <dbReference type="EMBL" id="MDN3243377.1"/>
    </source>
</evidence>
<feature type="transmembrane region" description="Helical" evidence="1">
    <location>
        <begin position="110"/>
        <end position="131"/>
    </location>
</feature>
<proteinExistence type="predicted"/>
<feature type="transmembrane region" description="Helical" evidence="1">
    <location>
        <begin position="162"/>
        <end position="180"/>
    </location>
</feature>